<feature type="compositionally biased region" description="Basic and acidic residues" evidence="1">
    <location>
        <begin position="89"/>
        <end position="109"/>
    </location>
</feature>
<sequence length="214" mass="23628">IILQSSPFRNPAITLMGSYASEVVLVIVCTLLIFGAESDDENIEQALNGTEDSVETDNEDSLGAEPEKELLNKAENINKGEEAANQTENPDKVKHELQGENKTESSEKIKVKEKDSVIKTFKRDSLVETERTESSAQEHGETSPDIFSRSGKATFTQNSDSNEPATEVTEVIIEHTTDPAQKVPKMVLTFSVGVVRPLLRRTAILMSRLLKLLK</sequence>
<feature type="compositionally biased region" description="Polar residues" evidence="1">
    <location>
        <begin position="151"/>
        <end position="164"/>
    </location>
</feature>
<accession>A0A7I4XTG1</accession>
<keyword evidence="2" id="KW-1185">Reference proteome</keyword>
<organism evidence="2 3">
    <name type="scientific">Haemonchus contortus</name>
    <name type="common">Barber pole worm</name>
    <dbReference type="NCBI Taxonomy" id="6289"/>
    <lineage>
        <taxon>Eukaryota</taxon>
        <taxon>Metazoa</taxon>
        <taxon>Ecdysozoa</taxon>
        <taxon>Nematoda</taxon>
        <taxon>Chromadorea</taxon>
        <taxon>Rhabditida</taxon>
        <taxon>Rhabditina</taxon>
        <taxon>Rhabditomorpha</taxon>
        <taxon>Strongyloidea</taxon>
        <taxon>Trichostrongylidae</taxon>
        <taxon>Haemonchus</taxon>
    </lineage>
</organism>
<evidence type="ECO:0000313" key="3">
    <source>
        <dbReference type="WBParaSite" id="HCON_00009110-00001"/>
    </source>
</evidence>
<feature type="region of interest" description="Disordered" evidence="1">
    <location>
        <begin position="49"/>
        <end position="109"/>
    </location>
</feature>
<name>A0A7I4XTG1_HAECO</name>
<dbReference type="AlphaFoldDB" id="A0A7I4XTG1"/>
<reference evidence="3" key="1">
    <citation type="submission" date="2020-12" db="UniProtKB">
        <authorList>
            <consortium name="WormBaseParasite"/>
        </authorList>
    </citation>
    <scope>IDENTIFICATION</scope>
    <source>
        <strain evidence="3">MHco3</strain>
    </source>
</reference>
<evidence type="ECO:0000313" key="2">
    <source>
        <dbReference type="Proteomes" id="UP000025227"/>
    </source>
</evidence>
<dbReference type="WBParaSite" id="HCON_00009110-00001">
    <property type="protein sequence ID" value="HCON_00009110-00001"/>
    <property type="gene ID" value="HCON_00009110"/>
</dbReference>
<proteinExistence type="predicted"/>
<feature type="compositionally biased region" description="Basic and acidic residues" evidence="1">
    <location>
        <begin position="65"/>
        <end position="82"/>
    </location>
</feature>
<feature type="compositionally biased region" description="Acidic residues" evidence="1">
    <location>
        <begin position="52"/>
        <end position="62"/>
    </location>
</feature>
<evidence type="ECO:0000256" key="1">
    <source>
        <dbReference type="SAM" id="MobiDB-lite"/>
    </source>
</evidence>
<feature type="compositionally biased region" description="Basic and acidic residues" evidence="1">
    <location>
        <begin position="126"/>
        <end position="142"/>
    </location>
</feature>
<dbReference type="Proteomes" id="UP000025227">
    <property type="component" value="Unplaced"/>
</dbReference>
<feature type="region of interest" description="Disordered" evidence="1">
    <location>
        <begin position="126"/>
        <end position="165"/>
    </location>
</feature>
<protein>
    <submittedName>
        <fullName evidence="3">Midasin</fullName>
    </submittedName>
</protein>